<gene>
    <name evidence="3" type="ORF">CPter91_0155</name>
</gene>
<dbReference type="STRING" id="279113.CPter91_0155"/>
<dbReference type="PATRIC" id="fig|279113.9.peg.156"/>
<protein>
    <submittedName>
        <fullName evidence="3">NIPSNAP family protein</fullName>
    </submittedName>
</protein>
<dbReference type="InterPro" id="IPR012577">
    <property type="entry name" value="NIPSNAP"/>
</dbReference>
<feature type="chain" id="PRO_5007277270" evidence="1">
    <location>
        <begin position="20"/>
        <end position="276"/>
    </location>
</feature>
<name>A0A127PXS8_9BURK</name>
<sequence>MRRLIVGLILGLAIHSAPSAPISTSTETIAMKNISHSNAFQVIELRRYQIKPGRRADFAAYFESYFPEAFQQLGAIAFGQFFERKNTDTFTWLRGFKDMDARAVVNAAFYYGAVWKEHKATLNDLMVDSDNVLLLRPLDADSGVAVLPAVDPVKELQGAGGVVVAQIFALTPGSVERFAQQAAVSFAGYREAGMRQAGVLVTLDASNNFPQLPVRTDGPYLVWLGLVKDNQQLDSKFNPLAERAAKDLAAGGLLRAEPETVVLDPTRRSRLRWLPQ</sequence>
<dbReference type="KEGG" id="cpra:CPter91_0155"/>
<dbReference type="SUPFAM" id="SSF54909">
    <property type="entry name" value="Dimeric alpha+beta barrel"/>
    <property type="match status" value="1"/>
</dbReference>
<reference evidence="3 4" key="1">
    <citation type="submission" date="2015-11" db="EMBL/GenBank/DDBJ databases">
        <title>Exploring the genomic traits of fungus-feeding bacterial genus Collimonas.</title>
        <authorList>
            <person name="Song C."/>
            <person name="Schmidt R."/>
            <person name="de Jager V."/>
            <person name="Krzyzanowska D."/>
            <person name="Jongedijk E."/>
            <person name="Cankar K."/>
            <person name="Beekwilder J."/>
            <person name="van Veen A."/>
            <person name="de Boer W."/>
            <person name="van Veen J.A."/>
            <person name="Garbeva P."/>
        </authorList>
    </citation>
    <scope>NUCLEOTIDE SEQUENCE [LARGE SCALE GENOMIC DNA]</scope>
    <source>
        <strain evidence="3 4">Ter91</strain>
    </source>
</reference>
<dbReference type="InterPro" id="IPR011008">
    <property type="entry name" value="Dimeric_a/b-barrel"/>
</dbReference>
<accession>A0A127PXS8</accession>
<evidence type="ECO:0000256" key="1">
    <source>
        <dbReference type="SAM" id="SignalP"/>
    </source>
</evidence>
<organism evidence="3 4">
    <name type="scientific">Collimonas pratensis</name>
    <dbReference type="NCBI Taxonomy" id="279113"/>
    <lineage>
        <taxon>Bacteria</taxon>
        <taxon>Pseudomonadati</taxon>
        <taxon>Pseudomonadota</taxon>
        <taxon>Betaproteobacteria</taxon>
        <taxon>Burkholderiales</taxon>
        <taxon>Oxalobacteraceae</taxon>
        <taxon>Collimonas</taxon>
    </lineage>
</organism>
<evidence type="ECO:0000313" key="3">
    <source>
        <dbReference type="EMBL" id="AMP02554.1"/>
    </source>
</evidence>
<feature type="domain" description="NIPSNAP" evidence="2">
    <location>
        <begin position="44"/>
        <end position="137"/>
    </location>
</feature>
<evidence type="ECO:0000259" key="2">
    <source>
        <dbReference type="Pfam" id="PF07978"/>
    </source>
</evidence>
<dbReference type="OrthoDB" id="9809695at2"/>
<proteinExistence type="predicted"/>
<dbReference type="AlphaFoldDB" id="A0A127PXS8"/>
<dbReference type="EMBL" id="CP013234">
    <property type="protein sequence ID" value="AMP02554.1"/>
    <property type="molecule type" value="Genomic_DNA"/>
</dbReference>
<keyword evidence="1" id="KW-0732">Signal</keyword>
<dbReference type="Proteomes" id="UP000074561">
    <property type="component" value="Chromosome"/>
</dbReference>
<dbReference type="Gene3D" id="3.30.70.100">
    <property type="match status" value="1"/>
</dbReference>
<feature type="signal peptide" evidence="1">
    <location>
        <begin position="1"/>
        <end position="19"/>
    </location>
</feature>
<dbReference type="Pfam" id="PF07978">
    <property type="entry name" value="NIPSNAP"/>
    <property type="match status" value="1"/>
</dbReference>
<evidence type="ECO:0000313" key="4">
    <source>
        <dbReference type="Proteomes" id="UP000074561"/>
    </source>
</evidence>